<accession>A0A1I1BLD3</accession>
<dbReference type="Pfam" id="PF21863">
    <property type="entry name" value="HTH_67"/>
    <property type="match status" value="1"/>
</dbReference>
<gene>
    <name evidence="1" type="ORF">SAMN05216266_11532</name>
</gene>
<dbReference type="InterPro" id="IPR054058">
    <property type="entry name" value="HTH_67"/>
</dbReference>
<protein>
    <recommendedName>
        <fullName evidence="3">SalK</fullName>
    </recommendedName>
</protein>
<dbReference type="AlphaFoldDB" id="A0A1I1BLD3"/>
<organism evidence="1 2">
    <name type="scientific">Amycolatopsis marina</name>
    <dbReference type="NCBI Taxonomy" id="490629"/>
    <lineage>
        <taxon>Bacteria</taxon>
        <taxon>Bacillati</taxon>
        <taxon>Actinomycetota</taxon>
        <taxon>Actinomycetes</taxon>
        <taxon>Pseudonocardiales</taxon>
        <taxon>Pseudonocardiaceae</taxon>
        <taxon>Amycolatopsis</taxon>
    </lineage>
</organism>
<dbReference type="NCBIfam" id="NF047719">
    <property type="entry name" value="SCO6745_fam_HTH"/>
    <property type="match status" value="1"/>
</dbReference>
<evidence type="ECO:0000313" key="2">
    <source>
        <dbReference type="Proteomes" id="UP000243799"/>
    </source>
</evidence>
<dbReference type="STRING" id="490629.SAMN05216266_11532"/>
<sequence>MDQDDASKVAFRCNRVLEPLHSMIYFAPEAEERYTEAGLRPGRMGYFASRSAPMGAVGAGLVAATFFNFNPELVARHIPRAWTLATPERVLEARFAAADAALRRLLGEDTITSGELDEAAKLARQAAEGCLPEGRPLYAAHADLEWPEEPHLVLWHAVSLLREFRGDGHIAALIAAGFNGLTAIVSHTATGKGFLEPIAKKLRGWSDEQWAGAVEHLREAGLLDEDGSLTEQGAALRSEVEAVTNRAAAVPWSLLGGEKAERLHDLGRALSRTAVAAGAFPDGVFAGR</sequence>
<evidence type="ECO:0000313" key="1">
    <source>
        <dbReference type="EMBL" id="SFB51155.1"/>
    </source>
</evidence>
<proteinExistence type="predicted"/>
<evidence type="ECO:0008006" key="3">
    <source>
        <dbReference type="Google" id="ProtNLM"/>
    </source>
</evidence>
<dbReference type="EMBL" id="FOKG01000015">
    <property type="protein sequence ID" value="SFB51155.1"/>
    <property type="molecule type" value="Genomic_DNA"/>
</dbReference>
<reference evidence="2" key="1">
    <citation type="submission" date="2016-10" db="EMBL/GenBank/DDBJ databases">
        <authorList>
            <person name="Varghese N."/>
            <person name="Submissions S."/>
        </authorList>
    </citation>
    <scope>NUCLEOTIDE SEQUENCE [LARGE SCALE GENOMIC DNA]</scope>
    <source>
        <strain evidence="2">CGMCC 4.3568</strain>
    </source>
</reference>
<name>A0A1I1BLD3_9PSEU</name>
<keyword evidence="2" id="KW-1185">Reference proteome</keyword>
<dbReference type="RefSeq" id="WP_091675483.1">
    <property type="nucleotide sequence ID" value="NZ_FOKG01000015.1"/>
</dbReference>
<dbReference type="Proteomes" id="UP000243799">
    <property type="component" value="Unassembled WGS sequence"/>
</dbReference>
<dbReference type="OrthoDB" id="157052at2"/>